<feature type="signal peptide" evidence="13">
    <location>
        <begin position="1"/>
        <end position="27"/>
    </location>
</feature>
<evidence type="ECO:0000256" key="9">
    <source>
        <dbReference type="ARBA" id="ARBA00023136"/>
    </source>
</evidence>
<keyword evidence="4" id="KW-0410">Iron transport</keyword>
<dbReference type="CDD" id="cd01347">
    <property type="entry name" value="ligand_gated_channel"/>
    <property type="match status" value="1"/>
</dbReference>
<evidence type="ECO:0000256" key="2">
    <source>
        <dbReference type="ARBA" id="ARBA00022448"/>
    </source>
</evidence>
<evidence type="ECO:0000256" key="3">
    <source>
        <dbReference type="ARBA" id="ARBA00022452"/>
    </source>
</evidence>
<dbReference type="GO" id="GO:0006826">
    <property type="term" value="P:iron ion transport"/>
    <property type="evidence" value="ECO:0007669"/>
    <property type="project" value="UniProtKB-KW"/>
</dbReference>
<evidence type="ECO:0000259" key="15">
    <source>
        <dbReference type="Pfam" id="PF07715"/>
    </source>
</evidence>
<feature type="chain" id="PRO_5023045395" evidence="13">
    <location>
        <begin position="28"/>
        <end position="757"/>
    </location>
</feature>
<keyword evidence="7" id="KW-0406">Ion transport</keyword>
<sequence>MTPRIARTPIFYALTLATAVSAPAVVAQSDEQKLQLEEVVVTARRRSESLQDVPIAVTALSGDALTLKGASDITELAQSVPSVTLEPSRATNTTLTAFIRGVGQQDPLAGYEQGVGLYLDDVFLARPQGAVLDIYDVERIEVLRGPQGTLYGRNTVGGAIKYVTRRLSDEFTGSLKGTYGSYDQIDLVGTVSVPLGESFRVGGAVASFQRDGYGENKTTGDDQYDKDIFGYRLSAEWLPTEDILVRFSYDDTQDDSSPVAGYRPFPGAVSGAPVLNDIYDSLAGAKDNISTSGINGNNEVESEGWMVSLDWNLGDYWTFRSITADREDYTESVIDFDSLEVDDFDAPVIYDNDQFSQEFQLLFNGEKMNLVTGFYYLDAEASNDFDVVLGQLGRSAYGAELTAYTGGSVETESWSVFADLTWNFTDKLSLAVGGRYTEDKRSADVFRGSYLGAGGSPFFGNDDAVLIAVTSDYEAERTFYDFSPRINLSYLWTDDITVYAGYSQGFKAGMFDPRGANLVTPAVEEGVDPEQLDSYEIGFKSMYWDGRAITNVAVFYSEYTDMQVPGSVGIDTNGDGINDDFVGTLTNAGEAEISGIEIEGNFLFTENFSMQLAASFLDTDIKEWIVNDVDVSDQREIQNTPEEMAYIGFTYNTMAFSGELTLNANWSYKGDITQFEVPAPVLDQDAYDVINASVIWVSESETWLLGLYGKNLTDEEIKTAGYCFGSGGCPSTLGLEDNTTIFYAPPLTVSATVEYRF</sequence>
<dbReference type="PANTHER" id="PTHR32552:SF81">
    <property type="entry name" value="TONB-DEPENDENT OUTER MEMBRANE RECEPTOR"/>
    <property type="match status" value="1"/>
</dbReference>
<feature type="domain" description="TonB-dependent receptor plug" evidence="15">
    <location>
        <begin position="50"/>
        <end position="159"/>
    </location>
</feature>
<evidence type="ECO:0000256" key="4">
    <source>
        <dbReference type="ARBA" id="ARBA00022496"/>
    </source>
</evidence>
<proteinExistence type="inferred from homology"/>
<dbReference type="InterPro" id="IPR012910">
    <property type="entry name" value="Plug_dom"/>
</dbReference>
<keyword evidence="6" id="KW-0408">Iron</keyword>
<dbReference type="InterPro" id="IPR039426">
    <property type="entry name" value="TonB-dep_rcpt-like"/>
</dbReference>
<evidence type="ECO:0000256" key="7">
    <source>
        <dbReference type="ARBA" id="ARBA00023065"/>
    </source>
</evidence>
<reference evidence="16 17" key="1">
    <citation type="submission" date="2019-09" db="EMBL/GenBank/DDBJ databases">
        <authorList>
            <person name="Chen X.-Y."/>
        </authorList>
    </citation>
    <scope>NUCLEOTIDE SEQUENCE [LARGE SCALE GENOMIC DNA]</scope>
    <source>
        <strain evidence="16 17">NY5</strain>
    </source>
</reference>
<dbReference type="Proteomes" id="UP000323708">
    <property type="component" value="Unassembled WGS sequence"/>
</dbReference>
<evidence type="ECO:0000256" key="8">
    <source>
        <dbReference type="ARBA" id="ARBA00023077"/>
    </source>
</evidence>
<gene>
    <name evidence="16" type="ORF">F0M18_15155</name>
</gene>
<keyword evidence="3 11" id="KW-1134">Transmembrane beta strand</keyword>
<keyword evidence="9 11" id="KW-0472">Membrane</keyword>
<dbReference type="AlphaFoldDB" id="A0A5B0WTQ7"/>
<comment type="subcellular location">
    <subcellularLocation>
        <location evidence="1 11">Cell outer membrane</location>
        <topology evidence="1 11">Multi-pass membrane protein</topology>
    </subcellularLocation>
</comment>
<evidence type="ECO:0000256" key="12">
    <source>
        <dbReference type="RuleBase" id="RU003357"/>
    </source>
</evidence>
<keyword evidence="10 11" id="KW-0998">Cell outer membrane</keyword>
<dbReference type="Pfam" id="PF00593">
    <property type="entry name" value="TonB_dep_Rec_b-barrel"/>
    <property type="match status" value="1"/>
</dbReference>
<evidence type="ECO:0000256" key="10">
    <source>
        <dbReference type="ARBA" id="ARBA00023237"/>
    </source>
</evidence>
<evidence type="ECO:0000313" key="17">
    <source>
        <dbReference type="Proteomes" id="UP000323708"/>
    </source>
</evidence>
<dbReference type="InterPro" id="IPR000531">
    <property type="entry name" value="Beta-barrel_TonB"/>
</dbReference>
<dbReference type="InterPro" id="IPR036942">
    <property type="entry name" value="Beta-barrel_TonB_sf"/>
</dbReference>
<keyword evidence="17" id="KW-1185">Reference proteome</keyword>
<comment type="similarity">
    <text evidence="11 12">Belongs to the TonB-dependent receptor family.</text>
</comment>
<accession>A0A5B0WTQ7</accession>
<protein>
    <submittedName>
        <fullName evidence="16">TonB-dependent receptor</fullName>
    </submittedName>
</protein>
<evidence type="ECO:0000313" key="16">
    <source>
        <dbReference type="EMBL" id="KAA1189685.1"/>
    </source>
</evidence>
<organism evidence="16 17">
    <name type="scientific">Pseudohalioglobus sediminis</name>
    <dbReference type="NCBI Taxonomy" id="2606449"/>
    <lineage>
        <taxon>Bacteria</taxon>
        <taxon>Pseudomonadati</taxon>
        <taxon>Pseudomonadota</taxon>
        <taxon>Gammaproteobacteria</taxon>
        <taxon>Cellvibrionales</taxon>
        <taxon>Halieaceae</taxon>
        <taxon>Pseudohalioglobus</taxon>
    </lineage>
</organism>
<evidence type="ECO:0000256" key="1">
    <source>
        <dbReference type="ARBA" id="ARBA00004571"/>
    </source>
</evidence>
<keyword evidence="8 12" id="KW-0798">TonB box</keyword>
<dbReference type="PROSITE" id="PS52016">
    <property type="entry name" value="TONB_DEPENDENT_REC_3"/>
    <property type="match status" value="1"/>
</dbReference>
<dbReference type="PANTHER" id="PTHR32552">
    <property type="entry name" value="FERRICHROME IRON RECEPTOR-RELATED"/>
    <property type="match status" value="1"/>
</dbReference>
<keyword evidence="16" id="KW-0675">Receptor</keyword>
<evidence type="ECO:0000256" key="5">
    <source>
        <dbReference type="ARBA" id="ARBA00022692"/>
    </source>
</evidence>
<evidence type="ECO:0000259" key="14">
    <source>
        <dbReference type="Pfam" id="PF00593"/>
    </source>
</evidence>
<evidence type="ECO:0000256" key="6">
    <source>
        <dbReference type="ARBA" id="ARBA00023004"/>
    </source>
</evidence>
<evidence type="ECO:0000256" key="11">
    <source>
        <dbReference type="PROSITE-ProRule" id="PRU01360"/>
    </source>
</evidence>
<dbReference type="EMBL" id="VTUX01000007">
    <property type="protein sequence ID" value="KAA1189685.1"/>
    <property type="molecule type" value="Genomic_DNA"/>
</dbReference>
<name>A0A5B0WTQ7_9GAMM</name>
<dbReference type="Gene3D" id="2.40.170.20">
    <property type="entry name" value="TonB-dependent receptor, beta-barrel domain"/>
    <property type="match status" value="1"/>
</dbReference>
<dbReference type="RefSeq" id="WP_149612295.1">
    <property type="nucleotide sequence ID" value="NZ_VTUX01000007.1"/>
</dbReference>
<comment type="caution">
    <text evidence="16">The sequence shown here is derived from an EMBL/GenBank/DDBJ whole genome shotgun (WGS) entry which is preliminary data.</text>
</comment>
<keyword evidence="2 11" id="KW-0813">Transport</keyword>
<feature type="domain" description="TonB-dependent receptor-like beta-barrel" evidence="14">
    <location>
        <begin position="257"/>
        <end position="712"/>
    </location>
</feature>
<keyword evidence="13" id="KW-0732">Signal</keyword>
<dbReference type="Pfam" id="PF07715">
    <property type="entry name" value="Plug"/>
    <property type="match status" value="1"/>
</dbReference>
<dbReference type="GO" id="GO:0009279">
    <property type="term" value="C:cell outer membrane"/>
    <property type="evidence" value="ECO:0007669"/>
    <property type="project" value="UniProtKB-SubCell"/>
</dbReference>
<evidence type="ECO:0000256" key="13">
    <source>
        <dbReference type="SAM" id="SignalP"/>
    </source>
</evidence>
<keyword evidence="5 11" id="KW-0812">Transmembrane</keyword>
<dbReference type="SUPFAM" id="SSF56935">
    <property type="entry name" value="Porins"/>
    <property type="match status" value="1"/>
</dbReference>